<dbReference type="Gene3D" id="3.40.50.150">
    <property type="entry name" value="Vaccinia Virus protein VP39"/>
    <property type="match status" value="1"/>
</dbReference>
<dbReference type="PANTHER" id="PTHR44942">
    <property type="entry name" value="METHYLTRANSF_11 DOMAIN-CONTAINING PROTEIN"/>
    <property type="match status" value="1"/>
</dbReference>
<dbReference type="InterPro" id="IPR051052">
    <property type="entry name" value="Diverse_substrate_MTase"/>
</dbReference>
<accession>A0ABR6RN97</accession>
<evidence type="ECO:0000256" key="2">
    <source>
        <dbReference type="ARBA" id="ARBA00022603"/>
    </source>
</evidence>
<dbReference type="InterPro" id="IPR029063">
    <property type="entry name" value="SAM-dependent_MTases_sf"/>
</dbReference>
<dbReference type="GO" id="GO:0032259">
    <property type="term" value="P:methylation"/>
    <property type="evidence" value="ECO:0007669"/>
    <property type="project" value="UniProtKB-KW"/>
</dbReference>
<dbReference type="PANTHER" id="PTHR44942:SF4">
    <property type="entry name" value="METHYLTRANSFERASE TYPE 11 DOMAIN-CONTAINING PROTEIN"/>
    <property type="match status" value="1"/>
</dbReference>
<evidence type="ECO:0000313" key="6">
    <source>
        <dbReference type="Proteomes" id="UP000607331"/>
    </source>
</evidence>
<name>A0ABR6RN97_9ENTR</name>
<dbReference type="EMBL" id="JABBJF010000001">
    <property type="protein sequence ID" value="MBC1184508.1"/>
    <property type="molecule type" value="Genomic_DNA"/>
</dbReference>
<dbReference type="Proteomes" id="UP000607331">
    <property type="component" value="Unassembled WGS sequence"/>
</dbReference>
<evidence type="ECO:0000256" key="3">
    <source>
        <dbReference type="ARBA" id="ARBA00022679"/>
    </source>
</evidence>
<dbReference type="InterPro" id="IPR013216">
    <property type="entry name" value="Methyltransf_11"/>
</dbReference>
<proteinExistence type="inferred from homology"/>
<comment type="caution">
    <text evidence="5">The sequence shown here is derived from an EMBL/GenBank/DDBJ whole genome shotgun (WGS) entry which is preliminary data.</text>
</comment>
<evidence type="ECO:0000256" key="1">
    <source>
        <dbReference type="ARBA" id="ARBA00008361"/>
    </source>
</evidence>
<reference evidence="5 6" key="1">
    <citation type="submission" date="2020-04" db="EMBL/GenBank/DDBJ databases">
        <title>The draft genome of Kluyvera sichuanensis strain SCKS090646.</title>
        <authorList>
            <person name="Wei L."/>
            <person name="Liu L."/>
            <person name="Feng Y."/>
            <person name="Zong Z."/>
        </authorList>
    </citation>
    <scope>NUCLEOTIDE SEQUENCE [LARGE SCALE GENOMIC DNA]</scope>
    <source>
        <strain evidence="5 6">090646</strain>
    </source>
</reference>
<comment type="similarity">
    <text evidence="1">Belongs to the methyltransferase superfamily.</text>
</comment>
<keyword evidence="2 5" id="KW-0489">Methyltransferase</keyword>
<dbReference type="CDD" id="cd02440">
    <property type="entry name" value="AdoMet_MTases"/>
    <property type="match status" value="1"/>
</dbReference>
<protein>
    <submittedName>
        <fullName evidence="5">Class I SAM-dependent methyltransferase</fullName>
    </submittedName>
</protein>
<dbReference type="GO" id="GO:0008168">
    <property type="term" value="F:methyltransferase activity"/>
    <property type="evidence" value="ECO:0007669"/>
    <property type="project" value="UniProtKB-KW"/>
</dbReference>
<dbReference type="RefSeq" id="WP_185666315.1">
    <property type="nucleotide sequence ID" value="NZ_JABBJF010000001.1"/>
</dbReference>
<keyword evidence="6" id="KW-1185">Reference proteome</keyword>
<gene>
    <name evidence="5" type="ORF">HII27_02135</name>
</gene>
<dbReference type="Pfam" id="PF08241">
    <property type="entry name" value="Methyltransf_11"/>
    <property type="match status" value="1"/>
</dbReference>
<organism evidence="5 6">
    <name type="scientific">Kluyvera sichuanensis</name>
    <dbReference type="NCBI Taxonomy" id="2725494"/>
    <lineage>
        <taxon>Bacteria</taxon>
        <taxon>Pseudomonadati</taxon>
        <taxon>Pseudomonadota</taxon>
        <taxon>Gammaproteobacteria</taxon>
        <taxon>Enterobacterales</taxon>
        <taxon>Enterobacteriaceae</taxon>
        <taxon>Kluyvera</taxon>
    </lineage>
</organism>
<evidence type="ECO:0000259" key="4">
    <source>
        <dbReference type="Pfam" id="PF08241"/>
    </source>
</evidence>
<keyword evidence="3" id="KW-0808">Transferase</keyword>
<sequence>MSDNVTLKNWFAQGGSDYARYRPEYPAALGAYLASLLPVRASALDVGCGTGQMTRLLAEHFTSIVGADPSDSQLASAERHPAIRYVAAPAEQLPEELTGFNLITVAQAAHWFDLDAFYREARRVSAPGGILALISYGVMQLDEELQQRFHQFYYDEIGPYWPAERQLVDEGYRTLAFPFTEIPTQAMTINLAWPLKGLLGYISTWSAVKRAQEAGKSALVEAFSQDIRRLWGNPETLRQIVWPINMRVGVL</sequence>
<dbReference type="SUPFAM" id="SSF53335">
    <property type="entry name" value="S-adenosyl-L-methionine-dependent methyltransferases"/>
    <property type="match status" value="1"/>
</dbReference>
<feature type="domain" description="Methyltransferase type 11" evidence="4">
    <location>
        <begin position="44"/>
        <end position="132"/>
    </location>
</feature>
<evidence type="ECO:0000313" key="5">
    <source>
        <dbReference type="EMBL" id="MBC1184508.1"/>
    </source>
</evidence>